<evidence type="ECO:0000256" key="2">
    <source>
        <dbReference type="ARBA" id="ARBA00022519"/>
    </source>
</evidence>
<dbReference type="GO" id="GO:0009252">
    <property type="term" value="P:peptidoglycan biosynthetic process"/>
    <property type="evidence" value="ECO:0007669"/>
    <property type="project" value="UniProtKB-UniRule"/>
</dbReference>
<evidence type="ECO:0000256" key="12">
    <source>
        <dbReference type="SAM" id="MobiDB-lite"/>
    </source>
</evidence>
<sequence length="250" mass="27758">MARRKTKSDPTPSETPAPADRYPARGLTALVLTLRRLALRAVLIAAAVALALIVLFRVLNPPMTWTMWSESRRLGAIDQEWTDMSDIAPVMRRSVVAAEDANFCTHWGFDMAAIRQAMDAGGERGASTITQQVVKNVFLWQGRSWLRKAIEATLTPPVELVWNKRRILEVYLNVAEFSEGVFGINAAAFHYFRTTPDKLTPRQAALLAAVLPDPKGRSASHPSRFVQRRASAIEQGAETIRVDGRSACFE</sequence>
<dbReference type="Pfam" id="PF00912">
    <property type="entry name" value="Transgly"/>
    <property type="match status" value="1"/>
</dbReference>
<accession>A0A086Y3C8</accession>
<evidence type="ECO:0000256" key="1">
    <source>
        <dbReference type="ARBA" id="ARBA00022475"/>
    </source>
</evidence>
<dbReference type="GO" id="GO:0008360">
    <property type="term" value="P:regulation of cell shape"/>
    <property type="evidence" value="ECO:0007669"/>
    <property type="project" value="UniProtKB-KW"/>
</dbReference>
<keyword evidence="4 11" id="KW-0808">Transferase</keyword>
<name>A0A086Y3C8_9RHOB</name>
<dbReference type="GO" id="GO:0009274">
    <property type="term" value="C:peptidoglycan-based cell wall"/>
    <property type="evidence" value="ECO:0007669"/>
    <property type="project" value="InterPro"/>
</dbReference>
<evidence type="ECO:0000256" key="10">
    <source>
        <dbReference type="ARBA" id="ARBA00023316"/>
    </source>
</evidence>
<organism evidence="14 15">
    <name type="scientific">Paenirhodobacter enshiensis</name>
    <dbReference type="NCBI Taxonomy" id="1105367"/>
    <lineage>
        <taxon>Bacteria</taxon>
        <taxon>Pseudomonadati</taxon>
        <taxon>Pseudomonadota</taxon>
        <taxon>Alphaproteobacteria</taxon>
        <taxon>Rhodobacterales</taxon>
        <taxon>Rhodobacter group</taxon>
        <taxon>Paenirhodobacter</taxon>
    </lineage>
</organism>
<dbReference type="eggNOG" id="COG0744">
    <property type="taxonomic scope" value="Bacteria"/>
</dbReference>
<dbReference type="EMBL" id="JFZB01000005">
    <property type="protein sequence ID" value="KFI28778.1"/>
    <property type="molecule type" value="Genomic_DNA"/>
</dbReference>
<comment type="subcellular location">
    <subcellularLocation>
        <location evidence="11">Cell inner membrane</location>
        <topology evidence="11">Single-pass membrane protein</topology>
    </subcellularLocation>
</comment>
<evidence type="ECO:0000256" key="6">
    <source>
        <dbReference type="ARBA" id="ARBA00022960"/>
    </source>
</evidence>
<keyword evidence="15" id="KW-1185">Reference proteome</keyword>
<dbReference type="AlphaFoldDB" id="A0A086Y3C8"/>
<evidence type="ECO:0000313" key="15">
    <source>
        <dbReference type="Proteomes" id="UP000028824"/>
    </source>
</evidence>
<dbReference type="InterPro" id="IPR036950">
    <property type="entry name" value="PBP_transglycosylase"/>
</dbReference>
<dbReference type="NCBIfam" id="TIGR02070">
    <property type="entry name" value="mono_pep_trsgly"/>
    <property type="match status" value="1"/>
</dbReference>
<keyword evidence="7 11" id="KW-0573">Peptidoglycan synthesis</keyword>
<evidence type="ECO:0000259" key="13">
    <source>
        <dbReference type="Pfam" id="PF00912"/>
    </source>
</evidence>
<dbReference type="PANTHER" id="PTHR30400">
    <property type="entry name" value="MONOFUNCTIONAL BIOSYNTHETIC PEPTIDOGLYCAN TRANSGLYCOSYLASE"/>
    <property type="match status" value="1"/>
</dbReference>
<dbReference type="STRING" id="1105367.CG50_11175"/>
<dbReference type="PANTHER" id="PTHR30400:SF0">
    <property type="entry name" value="BIOSYNTHETIC PEPTIDOGLYCAN TRANSGLYCOSYLASE"/>
    <property type="match status" value="1"/>
</dbReference>
<keyword evidence="8 11" id="KW-1133">Transmembrane helix</keyword>
<dbReference type="OrthoDB" id="9766909at2"/>
<dbReference type="EC" id="2.4.99.28" evidence="11"/>
<evidence type="ECO:0000256" key="7">
    <source>
        <dbReference type="ARBA" id="ARBA00022984"/>
    </source>
</evidence>
<protein>
    <recommendedName>
        <fullName evidence="11">Biosynthetic peptidoglycan transglycosylase</fullName>
        <ecNumber evidence="11">2.4.99.28</ecNumber>
    </recommendedName>
    <alternativeName>
        <fullName evidence="11">Glycan polymerase</fullName>
    </alternativeName>
    <alternativeName>
        <fullName evidence="11">Peptidoglycan glycosyltransferase MtgA</fullName>
        <shortName evidence="11">PGT</shortName>
    </alternativeName>
</protein>
<keyword evidence="1 11" id="KW-1003">Cell membrane</keyword>
<dbReference type="InterPro" id="IPR001264">
    <property type="entry name" value="Glyco_trans_51"/>
</dbReference>
<feature type="domain" description="Glycosyl transferase family 51" evidence="13">
    <location>
        <begin position="77"/>
        <end position="233"/>
    </location>
</feature>
<dbReference type="HAMAP" id="MF_00766">
    <property type="entry name" value="PGT_MtgA"/>
    <property type="match status" value="1"/>
</dbReference>
<dbReference type="GO" id="GO:0016763">
    <property type="term" value="F:pentosyltransferase activity"/>
    <property type="evidence" value="ECO:0007669"/>
    <property type="project" value="InterPro"/>
</dbReference>
<keyword evidence="10 11" id="KW-0961">Cell wall biogenesis/degradation</keyword>
<proteinExistence type="inferred from homology"/>
<evidence type="ECO:0000256" key="9">
    <source>
        <dbReference type="ARBA" id="ARBA00023136"/>
    </source>
</evidence>
<dbReference type="RefSeq" id="WP_036635820.1">
    <property type="nucleotide sequence ID" value="NZ_CAXYYU010000073.1"/>
</dbReference>
<keyword evidence="5 11" id="KW-0812">Transmembrane</keyword>
<comment type="pathway">
    <text evidence="11">Cell wall biogenesis; peptidoglycan biosynthesis.</text>
</comment>
<dbReference type="GO" id="GO:0005886">
    <property type="term" value="C:plasma membrane"/>
    <property type="evidence" value="ECO:0007669"/>
    <property type="project" value="UniProtKB-SubCell"/>
</dbReference>
<keyword evidence="2 11" id="KW-0997">Cell inner membrane</keyword>
<dbReference type="InterPro" id="IPR011812">
    <property type="entry name" value="Pep_trsgly"/>
</dbReference>
<dbReference type="UniPathway" id="UPA00219"/>
<feature type="transmembrane region" description="Helical" evidence="11">
    <location>
        <begin position="37"/>
        <end position="59"/>
    </location>
</feature>
<dbReference type="Proteomes" id="UP000028824">
    <property type="component" value="Unassembled WGS sequence"/>
</dbReference>
<gene>
    <name evidence="11" type="primary">mtgA</name>
    <name evidence="14" type="ORF">CG50_11175</name>
</gene>
<dbReference type="SUPFAM" id="SSF53955">
    <property type="entry name" value="Lysozyme-like"/>
    <property type="match status" value="1"/>
</dbReference>
<comment type="catalytic activity">
    <reaction evidence="11">
        <text>[GlcNAc-(1-&gt;4)-Mur2Ac(oyl-L-Ala-gamma-D-Glu-L-Lys-D-Ala-D-Ala)](n)-di-trans,octa-cis-undecaprenyl diphosphate + beta-D-GlcNAc-(1-&gt;4)-Mur2Ac(oyl-L-Ala-gamma-D-Glu-L-Lys-D-Ala-D-Ala)-di-trans,octa-cis-undecaprenyl diphosphate = [GlcNAc-(1-&gt;4)-Mur2Ac(oyl-L-Ala-gamma-D-Glu-L-Lys-D-Ala-D-Ala)](n+1)-di-trans,octa-cis-undecaprenyl diphosphate + di-trans,octa-cis-undecaprenyl diphosphate + H(+)</text>
        <dbReference type="Rhea" id="RHEA:23708"/>
        <dbReference type="Rhea" id="RHEA-COMP:9602"/>
        <dbReference type="Rhea" id="RHEA-COMP:9603"/>
        <dbReference type="ChEBI" id="CHEBI:15378"/>
        <dbReference type="ChEBI" id="CHEBI:58405"/>
        <dbReference type="ChEBI" id="CHEBI:60033"/>
        <dbReference type="ChEBI" id="CHEBI:78435"/>
        <dbReference type="EC" id="2.4.99.28"/>
    </reaction>
</comment>
<dbReference type="InterPro" id="IPR023346">
    <property type="entry name" value="Lysozyme-like_dom_sf"/>
</dbReference>
<comment type="caution">
    <text evidence="14">The sequence shown here is derived from an EMBL/GenBank/DDBJ whole genome shotgun (WGS) entry which is preliminary data.</text>
</comment>
<dbReference type="GO" id="GO:0008955">
    <property type="term" value="F:peptidoglycan glycosyltransferase activity"/>
    <property type="evidence" value="ECO:0007669"/>
    <property type="project" value="UniProtKB-UniRule"/>
</dbReference>
<keyword evidence="9 11" id="KW-0472">Membrane</keyword>
<keyword evidence="6 11" id="KW-0133">Cell shape</keyword>
<dbReference type="Gene3D" id="1.10.3810.10">
    <property type="entry name" value="Biosynthetic peptidoglycan transglycosylase-like"/>
    <property type="match status" value="1"/>
</dbReference>
<keyword evidence="3 11" id="KW-0328">Glycosyltransferase</keyword>
<feature type="region of interest" description="Disordered" evidence="12">
    <location>
        <begin position="1"/>
        <end position="20"/>
    </location>
</feature>
<comment type="function">
    <text evidence="11">Peptidoglycan polymerase that catalyzes glycan chain elongation from lipid-linked precursors.</text>
</comment>
<reference evidence="14 15" key="1">
    <citation type="submission" date="2014-03" db="EMBL/GenBank/DDBJ databases">
        <title>Genome of Paenirhodobacter enshiensis DW2-9.</title>
        <authorList>
            <person name="Wang D."/>
            <person name="Wang G."/>
        </authorList>
    </citation>
    <scope>NUCLEOTIDE SEQUENCE [LARGE SCALE GENOMIC DNA]</scope>
    <source>
        <strain evidence="14 15">DW2-9</strain>
    </source>
</reference>
<evidence type="ECO:0000256" key="5">
    <source>
        <dbReference type="ARBA" id="ARBA00022692"/>
    </source>
</evidence>
<evidence type="ECO:0000256" key="4">
    <source>
        <dbReference type="ARBA" id="ARBA00022679"/>
    </source>
</evidence>
<evidence type="ECO:0000256" key="11">
    <source>
        <dbReference type="HAMAP-Rule" id="MF_00766"/>
    </source>
</evidence>
<comment type="similarity">
    <text evidence="11">Belongs to the glycosyltransferase 51 family.</text>
</comment>
<evidence type="ECO:0000256" key="8">
    <source>
        <dbReference type="ARBA" id="ARBA00022989"/>
    </source>
</evidence>
<evidence type="ECO:0000256" key="3">
    <source>
        <dbReference type="ARBA" id="ARBA00022676"/>
    </source>
</evidence>
<evidence type="ECO:0000313" key="14">
    <source>
        <dbReference type="EMBL" id="KFI28778.1"/>
    </source>
</evidence>
<dbReference type="GO" id="GO:0071555">
    <property type="term" value="P:cell wall organization"/>
    <property type="evidence" value="ECO:0007669"/>
    <property type="project" value="UniProtKB-KW"/>
</dbReference>